<evidence type="ECO:0000313" key="2">
    <source>
        <dbReference type="Proteomes" id="UP000198767"/>
    </source>
</evidence>
<dbReference type="EMBL" id="FMWG01000013">
    <property type="protein sequence ID" value="SCZ71905.1"/>
    <property type="molecule type" value="Genomic_DNA"/>
</dbReference>
<accession>A0A1G5RCX3</accession>
<dbReference type="RefSeq" id="WP_139163227.1">
    <property type="nucleotide sequence ID" value="NZ_FMWG01000013.1"/>
</dbReference>
<keyword evidence="2" id="KW-1185">Reference proteome</keyword>
<protein>
    <recommendedName>
        <fullName evidence="3">Glycosyl transferase family 2</fullName>
    </recommendedName>
</protein>
<name>A0A1G5RCX3_9RHOB</name>
<evidence type="ECO:0008006" key="3">
    <source>
        <dbReference type="Google" id="ProtNLM"/>
    </source>
</evidence>
<dbReference type="Proteomes" id="UP000198767">
    <property type="component" value="Unassembled WGS sequence"/>
</dbReference>
<dbReference type="STRING" id="1156985.SAMN04488118_11327"/>
<evidence type="ECO:0000313" key="1">
    <source>
        <dbReference type="EMBL" id="SCZ71905.1"/>
    </source>
</evidence>
<reference evidence="1 2" key="1">
    <citation type="submission" date="2016-10" db="EMBL/GenBank/DDBJ databases">
        <authorList>
            <person name="de Groot N.N."/>
        </authorList>
    </citation>
    <scope>NUCLEOTIDE SEQUENCE [LARGE SCALE GENOMIC DNA]</scope>
    <source>
        <strain evidence="1 2">U95</strain>
    </source>
</reference>
<dbReference type="AlphaFoldDB" id="A0A1G5RCX3"/>
<gene>
    <name evidence="1" type="ORF">SAMN04488118_11327</name>
</gene>
<organism evidence="1 2">
    <name type="scientific">Epibacterium ulvae</name>
    <dbReference type="NCBI Taxonomy" id="1156985"/>
    <lineage>
        <taxon>Bacteria</taxon>
        <taxon>Pseudomonadati</taxon>
        <taxon>Pseudomonadota</taxon>
        <taxon>Alphaproteobacteria</taxon>
        <taxon>Rhodobacterales</taxon>
        <taxon>Roseobacteraceae</taxon>
        <taxon>Epibacterium</taxon>
    </lineage>
</organism>
<dbReference type="OrthoDB" id="835336at2"/>
<proteinExistence type="predicted"/>
<sequence>MKSCILTMVKNESFFFKIWYHHYSKSFPDTDIFVIDNKSSDNFRSNLPPGISVINIPDHIRESYPRRQKNSLPSNFDGARSLFISDISNGLLNYYDTVLYTDVDELIVPDPNQYDTLASYLSQSAGKGGLLAPLGLNLTHIPWLEDTPLDVTKPILSQRQFVYASEKYTKPLIKQRAIIWGGGFHGCNSKFEIDRSCVTFHIRDVDVDTKMKTQAKRHAEYKTSGKGADSIWARPKNKAIQNYINRLKRSQINKTEIDLASNGFQIAETRKNYFRAVKADGTFAHDTSYELFKVPQRFHRLL</sequence>